<dbReference type="FunFam" id="2.60.40.10:FF:000065">
    <property type="entry name" value="roundabout homolog 1 isoform X3"/>
    <property type="match status" value="1"/>
</dbReference>
<name>A0AAD8CSJ5_ACIOX</name>
<dbReference type="InterPro" id="IPR003598">
    <property type="entry name" value="Ig_sub2"/>
</dbReference>
<feature type="domain" description="Fibronectin type-III" evidence="7">
    <location>
        <begin position="374"/>
        <end position="466"/>
    </location>
</feature>
<keyword evidence="9" id="KW-1185">Reference proteome</keyword>
<evidence type="ECO:0000256" key="4">
    <source>
        <dbReference type="SAM" id="MobiDB-lite"/>
    </source>
</evidence>
<dbReference type="SMART" id="SM00408">
    <property type="entry name" value="IGc2"/>
    <property type="match status" value="3"/>
</dbReference>
<dbReference type="SUPFAM" id="SSF48726">
    <property type="entry name" value="Immunoglobulin"/>
    <property type="match status" value="3"/>
</dbReference>
<gene>
    <name evidence="8" type="ORF">AOXY_G26115</name>
</gene>
<dbReference type="CDD" id="cd00063">
    <property type="entry name" value="FN3"/>
    <property type="match status" value="2"/>
</dbReference>
<dbReference type="InterPro" id="IPR013783">
    <property type="entry name" value="Ig-like_fold"/>
</dbReference>
<keyword evidence="1" id="KW-0677">Repeat</keyword>
<evidence type="ECO:0000259" key="6">
    <source>
        <dbReference type="PROSITE" id="PS50835"/>
    </source>
</evidence>
<dbReference type="PROSITE" id="PS50853">
    <property type="entry name" value="FN3"/>
    <property type="match status" value="2"/>
</dbReference>
<feature type="region of interest" description="Disordered" evidence="4">
    <location>
        <begin position="850"/>
        <end position="881"/>
    </location>
</feature>
<dbReference type="InterPro" id="IPR036179">
    <property type="entry name" value="Ig-like_dom_sf"/>
</dbReference>
<sequence>MHRVLLLSTLWFCTWADGSRQCHCQCTCSPELAPSRDSRGLGREHTGQRPPRFPHLRQRAHGKKGSWLRLDESPPRIVHHPSDLVVKADSPASLSCRAEGNPPPVIEWHRNGAPLETNRPGGQSSAIVLPDGNLFFLRVVPGRRGHSDEGVYTCIARNSLGKATSNATLYIAALREEFRAHPSDVEVAVGEPAVMNCTPPKGHPEPNITWKKDGALINRTQERYNILNGRLVIANAQKNDSGVYVCLAWNIVGERESRAGHLSVLEKPVFAWKPSDATVKVGGSVQFRCEARGDPMPAVRWSKEQGQLPSGRYEVNTDKTLRIHYITAPDSGRYTCTATNQVGSTSASASLAVQEALDTGQRDLHKELSMLRIHLENVTVHPLLSNAAHILWKVQSEPHHLSGFEVLYRSLMPASSDWTERKFPVQRSAVIGPLKRGYKYEFKVRPFVGGLYGRESNTKHLRIPEQVPSAPPLGVEVTLSAENNGTVLVSWEPPPHEAHNGIIRSYQVWCVRSGGQLSSNWTVDSGTHSLEITALDPDTQYWISVAAVNGAGVGQLSEPHLLFMEPTMEAAAPPPLNAGPLDQVLRVLRGPVFIGSAGALLWLALMVSAVCLYRRHGRQARVKHTHHTSASLYRMASEDLIIKHRMAAPDSPWRSSAWKSAPCSERYPGLWAQSKENPGFRKTTLPKNEKDPCPPETAVPIVPDNCGLYGTFYVDLSGVGLRTFSSPTRSPKVPHPGAKTPDAARFSQPVFKSSADGEGQRLPWKQALPAQPNMGVLKESWEKNYKRELHSVNSAPLVPTWQCSELLKSAPRANVARVCHIAKGGFPVGSKSAGSPKILHYSTSLRMIDVPPAPPPFPELEDDTQSLSSEEDSSRSTKLTVEGGSVLLEGAGAGPLEILARDDPSYLTLSYSRFSTASFSLSLDEQNDGPLTAQEVEQYQELRHEAEDCSSVLSDSPPSLPHPFSPTPTFGYICGPMPSDLDAEDLADDLDMPGSRQLRPRGGTPRRCPTPSSCCSEWEGSLWNGWGSISEGNAPSARASLISSSDGSFMNDANFARVLAVAAETLGGGAFSDFSPPASPLSGLYPAREPFLGGLEPLPVWDWNTTWVEEMEARYSLSRRTGATEPGGEGKQDERELDNSCSLDPPTTPASHQH</sequence>
<accession>A0AAD8CSJ5</accession>
<feature type="domain" description="Ig-like" evidence="6">
    <location>
        <begin position="75"/>
        <end position="170"/>
    </location>
</feature>
<dbReference type="InterPro" id="IPR003599">
    <property type="entry name" value="Ig_sub"/>
</dbReference>
<keyword evidence="5" id="KW-0732">Signal</keyword>
<dbReference type="PROSITE" id="PS50835">
    <property type="entry name" value="IG_LIKE"/>
    <property type="match status" value="3"/>
</dbReference>
<dbReference type="Pfam" id="PF00041">
    <property type="entry name" value="fn3"/>
    <property type="match status" value="1"/>
</dbReference>
<evidence type="ECO:0000256" key="2">
    <source>
        <dbReference type="ARBA" id="ARBA00023157"/>
    </source>
</evidence>
<dbReference type="InterPro" id="IPR007110">
    <property type="entry name" value="Ig-like_dom"/>
</dbReference>
<keyword evidence="3" id="KW-0393">Immunoglobulin domain</keyword>
<evidence type="ECO:0000256" key="1">
    <source>
        <dbReference type="ARBA" id="ARBA00022737"/>
    </source>
</evidence>
<dbReference type="InterPro" id="IPR036116">
    <property type="entry name" value="FN3_sf"/>
</dbReference>
<evidence type="ECO:0000256" key="3">
    <source>
        <dbReference type="ARBA" id="ARBA00023319"/>
    </source>
</evidence>
<dbReference type="EMBL" id="JAGXEW010000028">
    <property type="protein sequence ID" value="KAK1156035.1"/>
    <property type="molecule type" value="Genomic_DNA"/>
</dbReference>
<dbReference type="PANTHER" id="PTHR44170:SF11">
    <property type="entry name" value="ROUNDABOUT HOMOLOG 4"/>
    <property type="match status" value="1"/>
</dbReference>
<feature type="signal peptide" evidence="5">
    <location>
        <begin position="1"/>
        <end position="16"/>
    </location>
</feature>
<dbReference type="SMART" id="SM00060">
    <property type="entry name" value="FN3"/>
    <property type="match status" value="2"/>
</dbReference>
<dbReference type="Pfam" id="PF07679">
    <property type="entry name" value="I-set"/>
    <property type="match status" value="3"/>
</dbReference>
<dbReference type="Proteomes" id="UP001230051">
    <property type="component" value="Unassembled WGS sequence"/>
</dbReference>
<dbReference type="AlphaFoldDB" id="A0AAD8CSJ5"/>
<dbReference type="PANTHER" id="PTHR44170">
    <property type="entry name" value="PROTEIN SIDEKICK"/>
    <property type="match status" value="1"/>
</dbReference>
<protein>
    <recommendedName>
        <fullName evidence="10">Roundabout homolog 4</fullName>
    </recommendedName>
</protein>
<dbReference type="SUPFAM" id="SSF49265">
    <property type="entry name" value="Fibronectin type III"/>
    <property type="match status" value="1"/>
</dbReference>
<feature type="compositionally biased region" description="Basic and acidic residues" evidence="4">
    <location>
        <begin position="1128"/>
        <end position="1138"/>
    </location>
</feature>
<evidence type="ECO:0000259" key="7">
    <source>
        <dbReference type="PROSITE" id="PS50853"/>
    </source>
</evidence>
<organism evidence="8 9">
    <name type="scientific">Acipenser oxyrinchus oxyrinchus</name>
    <dbReference type="NCBI Taxonomy" id="40147"/>
    <lineage>
        <taxon>Eukaryota</taxon>
        <taxon>Metazoa</taxon>
        <taxon>Chordata</taxon>
        <taxon>Craniata</taxon>
        <taxon>Vertebrata</taxon>
        <taxon>Euteleostomi</taxon>
        <taxon>Actinopterygii</taxon>
        <taxon>Chondrostei</taxon>
        <taxon>Acipenseriformes</taxon>
        <taxon>Acipenseridae</taxon>
        <taxon>Acipenser</taxon>
    </lineage>
</organism>
<evidence type="ECO:0000313" key="8">
    <source>
        <dbReference type="EMBL" id="KAK1156035.1"/>
    </source>
</evidence>
<dbReference type="FunFam" id="2.60.40.10:FF:000053">
    <property type="entry name" value="Roundabout guidance receptor 1"/>
    <property type="match status" value="1"/>
</dbReference>
<feature type="domain" description="Fibronectin type-III" evidence="7">
    <location>
        <begin position="471"/>
        <end position="570"/>
    </location>
</feature>
<keyword evidence="2" id="KW-1015">Disulfide bond</keyword>
<evidence type="ECO:0000256" key="5">
    <source>
        <dbReference type="SAM" id="SignalP"/>
    </source>
</evidence>
<dbReference type="InterPro" id="IPR013098">
    <property type="entry name" value="Ig_I-set"/>
</dbReference>
<dbReference type="FunFam" id="2.60.40.10:FF:000026">
    <property type="entry name" value="roundabout homolog 2 isoform X1"/>
    <property type="match status" value="1"/>
</dbReference>
<feature type="region of interest" description="Disordered" evidence="4">
    <location>
        <begin position="32"/>
        <end position="68"/>
    </location>
</feature>
<dbReference type="Gene3D" id="2.60.40.10">
    <property type="entry name" value="Immunoglobulins"/>
    <property type="match status" value="5"/>
</dbReference>
<feature type="region of interest" description="Disordered" evidence="4">
    <location>
        <begin position="1115"/>
        <end position="1154"/>
    </location>
</feature>
<feature type="compositionally biased region" description="Basic residues" evidence="4">
    <location>
        <begin position="52"/>
        <end position="66"/>
    </location>
</feature>
<feature type="domain" description="Ig-like" evidence="6">
    <location>
        <begin position="268"/>
        <end position="352"/>
    </location>
</feature>
<feature type="domain" description="Ig-like" evidence="6">
    <location>
        <begin position="176"/>
        <end position="263"/>
    </location>
</feature>
<evidence type="ECO:0008006" key="10">
    <source>
        <dbReference type="Google" id="ProtNLM"/>
    </source>
</evidence>
<dbReference type="FunFam" id="2.60.40.10:FF:000840">
    <property type="entry name" value="Roundabout guidance receptor 4"/>
    <property type="match status" value="1"/>
</dbReference>
<proteinExistence type="predicted"/>
<feature type="compositionally biased region" description="Basic and acidic residues" evidence="4">
    <location>
        <begin position="34"/>
        <end position="47"/>
    </location>
</feature>
<reference evidence="8" key="1">
    <citation type="submission" date="2022-02" db="EMBL/GenBank/DDBJ databases">
        <title>Atlantic sturgeon de novo genome assembly.</title>
        <authorList>
            <person name="Stock M."/>
            <person name="Klopp C."/>
            <person name="Guiguen Y."/>
            <person name="Cabau C."/>
            <person name="Parinello H."/>
            <person name="Santidrian Yebra-Pimentel E."/>
            <person name="Kuhl H."/>
            <person name="Dirks R.P."/>
            <person name="Guessner J."/>
            <person name="Wuertz S."/>
            <person name="Du K."/>
            <person name="Schartl M."/>
        </authorList>
    </citation>
    <scope>NUCLEOTIDE SEQUENCE</scope>
    <source>
        <strain evidence="8">STURGEONOMICS-FGT-2020</strain>
        <tissue evidence="8">Whole blood</tissue>
    </source>
</reference>
<evidence type="ECO:0000313" key="9">
    <source>
        <dbReference type="Proteomes" id="UP001230051"/>
    </source>
</evidence>
<dbReference type="GO" id="GO:0098609">
    <property type="term" value="P:cell-cell adhesion"/>
    <property type="evidence" value="ECO:0007669"/>
    <property type="project" value="TreeGrafter"/>
</dbReference>
<comment type="caution">
    <text evidence="8">The sequence shown here is derived from an EMBL/GenBank/DDBJ whole genome shotgun (WGS) entry which is preliminary data.</text>
</comment>
<dbReference type="InterPro" id="IPR003961">
    <property type="entry name" value="FN3_dom"/>
</dbReference>
<dbReference type="SMART" id="SM00409">
    <property type="entry name" value="IG"/>
    <property type="match status" value="3"/>
</dbReference>
<feature type="chain" id="PRO_5041998575" description="Roundabout homolog 4" evidence="5">
    <location>
        <begin position="17"/>
        <end position="1154"/>
    </location>
</feature>